<dbReference type="InterPro" id="IPR008373">
    <property type="entry name" value="Saposin"/>
</dbReference>
<dbReference type="VEuPathDB" id="HostDB:GeneID_118666229"/>
<dbReference type="GO" id="GO:0005764">
    <property type="term" value="C:lysosome"/>
    <property type="evidence" value="ECO:0007669"/>
    <property type="project" value="UniProtKB-UniRule"/>
</dbReference>
<organism evidence="11 12">
    <name type="scientific">Myotis myotis</name>
    <name type="common">Greater mouse-eared bat</name>
    <name type="synonym">Vespertilio myotis</name>
    <dbReference type="NCBI Taxonomy" id="51298"/>
    <lineage>
        <taxon>Eukaryota</taxon>
        <taxon>Metazoa</taxon>
        <taxon>Chordata</taxon>
        <taxon>Craniata</taxon>
        <taxon>Vertebrata</taxon>
        <taxon>Euteleostomi</taxon>
        <taxon>Mammalia</taxon>
        <taxon>Eutheria</taxon>
        <taxon>Laurasiatheria</taxon>
        <taxon>Chiroptera</taxon>
        <taxon>Yangochiroptera</taxon>
        <taxon>Vespertilionidae</taxon>
        <taxon>Myotis</taxon>
    </lineage>
</organism>
<dbReference type="InterPro" id="IPR008139">
    <property type="entry name" value="SaposinB_dom"/>
</dbReference>
<evidence type="ECO:0000256" key="5">
    <source>
        <dbReference type="ARBA" id="ARBA00023157"/>
    </source>
</evidence>
<dbReference type="Pfam" id="PF05184">
    <property type="entry name" value="SapB_1"/>
    <property type="match status" value="1"/>
</dbReference>
<evidence type="ECO:0000256" key="8">
    <source>
        <dbReference type="PIRSR" id="PIRSR002431-1"/>
    </source>
</evidence>
<feature type="disulfide bond" evidence="8">
    <location>
        <begin position="95"/>
        <end position="107"/>
    </location>
</feature>
<gene>
    <name evidence="11" type="ORF">mMyoMyo1_015914</name>
</gene>
<dbReference type="InterPro" id="IPR008138">
    <property type="entry name" value="SapB_2"/>
</dbReference>
<dbReference type="PROSITE" id="PS50015">
    <property type="entry name" value="SAP_B"/>
    <property type="match status" value="4"/>
</dbReference>
<dbReference type="PROSITE" id="PS51110">
    <property type="entry name" value="SAP_A"/>
    <property type="match status" value="2"/>
</dbReference>
<dbReference type="GO" id="GO:0060742">
    <property type="term" value="P:epithelial cell differentiation involved in prostate gland development"/>
    <property type="evidence" value="ECO:0007669"/>
    <property type="project" value="TreeGrafter"/>
</dbReference>
<feature type="domain" description="Saposin B-type" evidence="9">
    <location>
        <begin position="60"/>
        <end position="144"/>
    </location>
</feature>
<feature type="disulfide bond" evidence="8">
    <location>
        <begin position="291"/>
        <end position="354"/>
    </location>
</feature>
<feature type="signal peptide" evidence="7">
    <location>
        <begin position="1"/>
        <end position="17"/>
    </location>
</feature>
<reference evidence="11 12" key="1">
    <citation type="journal article" date="2020" name="Nature">
        <title>Six reference-quality genomes reveal evolution of bat adaptations.</title>
        <authorList>
            <person name="Jebb D."/>
            <person name="Huang Z."/>
            <person name="Pippel M."/>
            <person name="Hughes G.M."/>
            <person name="Lavrichenko K."/>
            <person name="Devanna P."/>
            <person name="Winkler S."/>
            <person name="Jermiin L.S."/>
            <person name="Skirmuntt E.C."/>
            <person name="Katzourakis A."/>
            <person name="Burkitt-Gray L."/>
            <person name="Ray D.A."/>
            <person name="Sullivan K.A.M."/>
            <person name="Roscito J.G."/>
            <person name="Kirilenko B.M."/>
            <person name="Davalos L.M."/>
            <person name="Corthals A.P."/>
            <person name="Power M.L."/>
            <person name="Jones G."/>
            <person name="Ransome R.D."/>
            <person name="Dechmann D.K.N."/>
            <person name="Locatelli A.G."/>
            <person name="Puechmaille S.J."/>
            <person name="Fedrigo O."/>
            <person name="Jarvis E.D."/>
            <person name="Hiller M."/>
            <person name="Vernes S.C."/>
            <person name="Myers E.W."/>
            <person name="Teeling E.C."/>
        </authorList>
    </citation>
    <scope>NUCLEOTIDE SEQUENCE [LARGE SCALE GENOMIC DNA]</scope>
    <source>
        <strain evidence="11">MMyoMyo1</strain>
        <tissue evidence="11">Flight muscle</tissue>
    </source>
</reference>
<feature type="domain" description="Saposin B-type" evidence="9">
    <location>
        <begin position="284"/>
        <end position="364"/>
    </location>
</feature>
<evidence type="ECO:0000256" key="7">
    <source>
        <dbReference type="PIRNR" id="PIRNR002431"/>
    </source>
</evidence>
<dbReference type="GO" id="GO:0016020">
    <property type="term" value="C:membrane"/>
    <property type="evidence" value="ECO:0007669"/>
    <property type="project" value="GOC"/>
</dbReference>
<dbReference type="PANTHER" id="PTHR11480">
    <property type="entry name" value="SAPOSIN-RELATED"/>
    <property type="match status" value="1"/>
</dbReference>
<evidence type="ECO:0000256" key="2">
    <source>
        <dbReference type="ARBA" id="ARBA00022525"/>
    </source>
</evidence>
<dbReference type="InterPro" id="IPR051428">
    <property type="entry name" value="Sphingo_Act-Surfact_Prot"/>
</dbReference>
<dbReference type="GO" id="GO:0019216">
    <property type="term" value="P:regulation of lipid metabolic process"/>
    <property type="evidence" value="ECO:0007669"/>
    <property type="project" value="UniProtKB-UniRule"/>
</dbReference>
<dbReference type="Pfam" id="PF03489">
    <property type="entry name" value="SapB_2"/>
    <property type="match status" value="2"/>
</dbReference>
<feature type="disulfide bond" evidence="8">
    <location>
        <begin position="214"/>
        <end position="225"/>
    </location>
</feature>
<keyword evidence="6" id="KW-0325">Glycoprotein</keyword>
<dbReference type="PIRSF" id="PIRSF002431">
    <property type="entry name" value="Saposin"/>
    <property type="match status" value="1"/>
</dbReference>
<evidence type="ECO:0000256" key="6">
    <source>
        <dbReference type="ARBA" id="ARBA00023180"/>
    </source>
</evidence>
<feature type="disulfide bond" evidence="8">
    <location>
        <begin position="424"/>
        <end position="435"/>
    </location>
</feature>
<keyword evidence="2" id="KW-0964">Secreted</keyword>
<comment type="subcellular location">
    <subcellularLocation>
        <location evidence="1">Secreted</location>
    </subcellularLocation>
</comment>
<dbReference type="SMART" id="SM00741">
    <property type="entry name" value="SapB"/>
    <property type="match status" value="4"/>
</dbReference>
<dbReference type="Proteomes" id="UP000527355">
    <property type="component" value="Unassembled WGS sequence"/>
</dbReference>
<dbReference type="SMART" id="SM00162">
    <property type="entry name" value="SAPA"/>
    <property type="match status" value="2"/>
</dbReference>
<accession>A0A7J8AQH3</accession>
<dbReference type="SUPFAM" id="SSF47862">
    <property type="entry name" value="Saposin"/>
    <property type="match status" value="4"/>
</dbReference>
<evidence type="ECO:0000256" key="1">
    <source>
        <dbReference type="ARBA" id="ARBA00004613"/>
    </source>
</evidence>
<protein>
    <submittedName>
        <fullName evidence="11">Prosaposin like 1</fullName>
    </submittedName>
</protein>
<dbReference type="GO" id="GO:0007193">
    <property type="term" value="P:adenylate cyclase-inhibiting G protein-coupled receptor signaling pathway"/>
    <property type="evidence" value="ECO:0007669"/>
    <property type="project" value="UniProtKB-UniRule"/>
</dbReference>
<dbReference type="GO" id="GO:0060736">
    <property type="term" value="P:prostate gland growth"/>
    <property type="evidence" value="ECO:0007669"/>
    <property type="project" value="TreeGrafter"/>
</dbReference>
<evidence type="ECO:0000313" key="11">
    <source>
        <dbReference type="EMBL" id="KAF6388475.1"/>
    </source>
</evidence>
<feature type="domain" description="Saposin A-type" evidence="10">
    <location>
        <begin position="19"/>
        <end position="59"/>
    </location>
</feature>
<dbReference type="PRINTS" id="PR01797">
    <property type="entry name" value="SAPOSIN"/>
</dbReference>
<feature type="disulfide bond" evidence="8">
    <location>
        <begin position="396"/>
        <end position="460"/>
    </location>
</feature>
<dbReference type="InterPro" id="IPR007856">
    <property type="entry name" value="SapB_1"/>
</dbReference>
<proteinExistence type="predicted"/>
<dbReference type="Pfam" id="PF02199">
    <property type="entry name" value="SapA"/>
    <property type="match status" value="2"/>
</dbReference>
<sequence length="527" mass="56500">MLPALLLLPSLLGAALAGPVQGSLECTQGSAVWCRDLQAAARCGALGHCRSAVWSKPSARTLPCDICLDVVAAAGNGANPNTTDADVLALVTKTCEWLPSQDSSAKCKEMVDAHSSAILSMLGGGPGSAPPQVCTALTLCQPLQSLPATPGPLSKEDTSELVAPFMAHGPLSFHLPPIPEDPVCQDCVRLVTRLQDEVGSNVSALADVVTREQCKSLGPDLALICRDYILRFLGPGEHMLKLVLPEETCEKGGFCEELQVPAELVVPPLEPLSVGKRTELQMQAGLTCEVCLQVIQEMDQWLDSNSTEVLISQALERVCSVMPASIVQQCVTMVDAYSPSLVQFVTRVPPEKVCKAIRLCGGGGRRRRARAIHGPRATLLPPLLDRDNQGSFCNGCKRLLGVSSRNLERKSTKRGILQAFKGGCRILPLPYMIQCNRFVDEYEPVLFATLSEMMDPAALCAKVGACHAPRAPLLGTDQCVLGPSFWCTSPEAAQMCNALEHCQRFIWKVMPFNTGEPECPPRGPSSP</sequence>
<feature type="domain" description="Saposin A-type" evidence="10">
    <location>
        <begin position="472"/>
        <end position="512"/>
    </location>
</feature>
<evidence type="ECO:0000259" key="9">
    <source>
        <dbReference type="PROSITE" id="PS50015"/>
    </source>
</evidence>
<evidence type="ECO:0000256" key="4">
    <source>
        <dbReference type="ARBA" id="ARBA00022737"/>
    </source>
</evidence>
<dbReference type="InterPro" id="IPR003119">
    <property type="entry name" value="SAP_A"/>
</dbReference>
<dbReference type="OrthoDB" id="69496at2759"/>
<keyword evidence="3 7" id="KW-0732">Signal</keyword>
<evidence type="ECO:0000313" key="12">
    <source>
        <dbReference type="Proteomes" id="UP000527355"/>
    </source>
</evidence>
<dbReference type="InterPro" id="IPR011001">
    <property type="entry name" value="Saposin-like"/>
</dbReference>
<dbReference type="Gene3D" id="1.10.225.10">
    <property type="entry name" value="Saposin-like"/>
    <property type="match status" value="4"/>
</dbReference>
<feature type="chain" id="PRO_5029998834" evidence="7">
    <location>
        <begin position="18"/>
        <end position="527"/>
    </location>
</feature>
<evidence type="ECO:0000256" key="3">
    <source>
        <dbReference type="ARBA" id="ARBA00022729"/>
    </source>
</evidence>
<feature type="disulfide bond" evidence="8">
    <location>
        <begin position="184"/>
        <end position="255"/>
    </location>
</feature>
<dbReference type="AlphaFoldDB" id="A0A7J8AQH3"/>
<feature type="disulfide bond" evidence="8">
    <location>
        <begin position="288"/>
        <end position="360"/>
    </location>
</feature>
<evidence type="ECO:0000259" key="10">
    <source>
        <dbReference type="PROSITE" id="PS51110"/>
    </source>
</evidence>
<dbReference type="FunFam" id="1.10.225.10:FF:000002">
    <property type="entry name" value="prosaposin isoform X2"/>
    <property type="match status" value="3"/>
</dbReference>
<feature type="disulfide bond" evidence="8">
    <location>
        <begin position="393"/>
        <end position="466"/>
    </location>
</feature>
<name>A0A7J8AQH3_MYOMY</name>
<keyword evidence="12" id="KW-1185">Reference proteome</keyword>
<keyword evidence="5 8" id="KW-1015">Disulfide bond</keyword>
<feature type="domain" description="Saposin B-type" evidence="9">
    <location>
        <begin position="180"/>
        <end position="259"/>
    </location>
</feature>
<feature type="disulfide bond" evidence="8">
    <location>
        <begin position="187"/>
        <end position="249"/>
    </location>
</feature>
<feature type="domain" description="Saposin B-type" evidence="9">
    <location>
        <begin position="389"/>
        <end position="470"/>
    </location>
</feature>
<dbReference type="PANTHER" id="PTHR11480:SF39">
    <property type="entry name" value="PROACTIVATOR POLYPEPTIDE-LIKE 1"/>
    <property type="match status" value="1"/>
</dbReference>
<comment type="caution">
    <text evidence="11">The sequence shown here is derived from an EMBL/GenBank/DDBJ whole genome shotgun (WGS) entry which is preliminary data.</text>
</comment>
<dbReference type="GO" id="GO:0005576">
    <property type="term" value="C:extracellular region"/>
    <property type="evidence" value="ECO:0007669"/>
    <property type="project" value="UniProtKB-SubCell"/>
</dbReference>
<feature type="disulfide bond" evidence="8">
    <location>
        <begin position="64"/>
        <end position="140"/>
    </location>
</feature>
<dbReference type="EMBL" id="JABWUV010000001">
    <property type="protein sequence ID" value="KAF6388475.1"/>
    <property type="molecule type" value="Genomic_DNA"/>
</dbReference>
<dbReference type="InterPro" id="IPR021165">
    <property type="entry name" value="Saposin_chordata"/>
</dbReference>
<feature type="disulfide bond" evidence="8">
    <location>
        <begin position="319"/>
        <end position="330"/>
    </location>
</feature>
<keyword evidence="4" id="KW-0677">Repeat</keyword>
<dbReference type="GO" id="GO:0006665">
    <property type="term" value="P:sphingolipid metabolic process"/>
    <property type="evidence" value="ECO:0007669"/>
    <property type="project" value="UniProtKB-UniRule"/>
</dbReference>
<feature type="disulfide bond" evidence="8">
    <location>
        <begin position="67"/>
        <end position="134"/>
    </location>
</feature>